<dbReference type="EMBL" id="JAUIZM010000067">
    <property type="protein sequence ID" value="KAK1350244.1"/>
    <property type="molecule type" value="Genomic_DNA"/>
</dbReference>
<feature type="region of interest" description="Disordered" evidence="1">
    <location>
        <begin position="142"/>
        <end position="198"/>
    </location>
</feature>
<reference evidence="2" key="1">
    <citation type="submission" date="2023-02" db="EMBL/GenBank/DDBJ databases">
        <title>Genome of toxic invasive species Heracleum sosnowskyi carries increased number of genes despite the absence of recent whole-genome duplications.</title>
        <authorList>
            <person name="Schelkunov M."/>
            <person name="Shtratnikova V."/>
            <person name="Makarenko M."/>
            <person name="Klepikova A."/>
            <person name="Omelchenko D."/>
            <person name="Novikova G."/>
            <person name="Obukhova E."/>
            <person name="Bogdanov V."/>
            <person name="Penin A."/>
            <person name="Logacheva M."/>
        </authorList>
    </citation>
    <scope>NUCLEOTIDE SEQUENCE</scope>
    <source>
        <strain evidence="2">Hsosn_3</strain>
        <tissue evidence="2">Leaf</tissue>
    </source>
</reference>
<reference evidence="2" key="2">
    <citation type="submission" date="2023-05" db="EMBL/GenBank/DDBJ databases">
        <authorList>
            <person name="Schelkunov M.I."/>
        </authorList>
    </citation>
    <scope>NUCLEOTIDE SEQUENCE</scope>
    <source>
        <strain evidence="2">Hsosn_3</strain>
        <tissue evidence="2">Leaf</tissue>
    </source>
</reference>
<evidence type="ECO:0000313" key="2">
    <source>
        <dbReference type="EMBL" id="KAK1350244.1"/>
    </source>
</evidence>
<feature type="region of interest" description="Disordered" evidence="1">
    <location>
        <begin position="380"/>
        <end position="416"/>
    </location>
</feature>
<gene>
    <name evidence="2" type="ORF">POM88_054680</name>
</gene>
<accession>A0AAD8LVY3</accession>
<sequence>MAIDEEGNQHLFKQLMCYYILEELLMCGKNAKAILFHRVPSLVPESWKNKNVNPHPPIQKYGPIRKDYEGWKNSLSGLRKVNPCPHCTLPTSRTPPGSSVPDQVIHDFENMHMTPPPKELNHLTPPVSLTIYFTWAEVEEKEPDQELELEEREPEREPDQELEPEEPKPELEPEPEPEREPFLRKSTRNRKAPAKLSDCASVEKRKGEFLLGGVDSKKLRCSLWSFVVDLKAFEKVNWAKPVKEHLMVAMEDLKKRLDGDTNKKKQHSFKGCAHVLEVKPCPHCTLPTRHPPPGSSASDQVVHDFENMHVTPTPVSLNHPTPHTPPVSFNIDFTWAAVEEEAKGEQGEKEPYHELGLASINPSIIDSIIPSVIEITFASTTNNGDADGEPSKQEQQDRGGSQGRGRRERAGSRARASRFKSLCHSLCQSLCN</sequence>
<organism evidence="2 3">
    <name type="scientific">Heracleum sosnowskyi</name>
    <dbReference type="NCBI Taxonomy" id="360622"/>
    <lineage>
        <taxon>Eukaryota</taxon>
        <taxon>Viridiplantae</taxon>
        <taxon>Streptophyta</taxon>
        <taxon>Embryophyta</taxon>
        <taxon>Tracheophyta</taxon>
        <taxon>Spermatophyta</taxon>
        <taxon>Magnoliopsida</taxon>
        <taxon>eudicotyledons</taxon>
        <taxon>Gunneridae</taxon>
        <taxon>Pentapetalae</taxon>
        <taxon>asterids</taxon>
        <taxon>campanulids</taxon>
        <taxon>Apiales</taxon>
        <taxon>Apiaceae</taxon>
        <taxon>Apioideae</taxon>
        <taxon>apioid superclade</taxon>
        <taxon>Tordylieae</taxon>
        <taxon>Tordyliinae</taxon>
        <taxon>Heracleum</taxon>
    </lineage>
</organism>
<comment type="caution">
    <text evidence="2">The sequence shown here is derived from an EMBL/GenBank/DDBJ whole genome shotgun (WGS) entry which is preliminary data.</text>
</comment>
<evidence type="ECO:0000256" key="1">
    <source>
        <dbReference type="SAM" id="MobiDB-lite"/>
    </source>
</evidence>
<dbReference type="Proteomes" id="UP001237642">
    <property type="component" value="Unassembled WGS sequence"/>
</dbReference>
<evidence type="ECO:0000313" key="3">
    <source>
        <dbReference type="Proteomes" id="UP001237642"/>
    </source>
</evidence>
<dbReference type="AlphaFoldDB" id="A0AAD8LVY3"/>
<protein>
    <submittedName>
        <fullName evidence="2">Uncharacterized protein</fullName>
    </submittedName>
</protein>
<feature type="compositionally biased region" description="Acidic residues" evidence="1">
    <location>
        <begin position="142"/>
        <end position="152"/>
    </location>
</feature>
<name>A0AAD8LVY3_9APIA</name>
<feature type="compositionally biased region" description="Basic and acidic residues" evidence="1">
    <location>
        <begin position="153"/>
        <end position="183"/>
    </location>
</feature>
<keyword evidence="3" id="KW-1185">Reference proteome</keyword>
<proteinExistence type="predicted"/>